<reference evidence="3" key="1">
    <citation type="journal article" date="2019" name="Int. J. Syst. Evol. Microbiol.">
        <title>The Global Catalogue of Microorganisms (GCM) 10K type strain sequencing project: providing services to taxonomists for standard genome sequencing and annotation.</title>
        <authorList>
            <consortium name="The Broad Institute Genomics Platform"/>
            <consortium name="The Broad Institute Genome Sequencing Center for Infectious Disease"/>
            <person name="Wu L."/>
            <person name="Ma J."/>
        </authorList>
    </citation>
    <scope>NUCLEOTIDE SEQUENCE [LARGE SCALE GENOMIC DNA]</scope>
    <source>
        <strain evidence="3">LMG 29247</strain>
    </source>
</reference>
<dbReference type="PROSITE" id="PS00141">
    <property type="entry name" value="ASP_PROTEASE"/>
    <property type="match status" value="1"/>
</dbReference>
<dbReference type="EMBL" id="JBHUEJ010000018">
    <property type="protein sequence ID" value="MFD1710671.1"/>
    <property type="molecule type" value="Genomic_DNA"/>
</dbReference>
<protein>
    <submittedName>
        <fullName evidence="2">TIGR02281 family clan AA aspartic protease</fullName>
    </submittedName>
</protein>
<proteinExistence type="predicted"/>
<keyword evidence="1" id="KW-0732">Signal</keyword>
<evidence type="ECO:0000313" key="2">
    <source>
        <dbReference type="EMBL" id="MFD1710671.1"/>
    </source>
</evidence>
<dbReference type="Gene3D" id="2.40.70.10">
    <property type="entry name" value="Acid Proteases"/>
    <property type="match status" value="1"/>
</dbReference>
<keyword evidence="3" id="KW-1185">Reference proteome</keyword>
<dbReference type="Proteomes" id="UP001597304">
    <property type="component" value="Unassembled WGS sequence"/>
</dbReference>
<dbReference type="Pfam" id="PF13975">
    <property type="entry name" value="gag-asp_proteas"/>
    <property type="match status" value="1"/>
</dbReference>
<gene>
    <name evidence="2" type="ORF">ACFSF0_08655</name>
</gene>
<dbReference type="InterPro" id="IPR021109">
    <property type="entry name" value="Peptidase_aspartic_dom_sf"/>
</dbReference>
<dbReference type="GO" id="GO:0006508">
    <property type="term" value="P:proteolysis"/>
    <property type="evidence" value="ECO:0007669"/>
    <property type="project" value="UniProtKB-KW"/>
</dbReference>
<accession>A0ABW4KTG9</accession>
<dbReference type="GO" id="GO:0008233">
    <property type="term" value="F:peptidase activity"/>
    <property type="evidence" value="ECO:0007669"/>
    <property type="project" value="UniProtKB-KW"/>
</dbReference>
<organism evidence="2 3">
    <name type="scientific">Ottowia flava</name>
    <dbReference type="NCBI Taxonomy" id="2675430"/>
    <lineage>
        <taxon>Bacteria</taxon>
        <taxon>Pseudomonadati</taxon>
        <taxon>Pseudomonadota</taxon>
        <taxon>Betaproteobacteria</taxon>
        <taxon>Burkholderiales</taxon>
        <taxon>Comamonadaceae</taxon>
        <taxon>Ottowia</taxon>
    </lineage>
</organism>
<feature type="signal peptide" evidence="1">
    <location>
        <begin position="1"/>
        <end position="25"/>
    </location>
</feature>
<dbReference type="CDD" id="cd05483">
    <property type="entry name" value="retropepsin_like_bacteria"/>
    <property type="match status" value="1"/>
</dbReference>
<dbReference type="InterPro" id="IPR001969">
    <property type="entry name" value="Aspartic_peptidase_AS"/>
</dbReference>
<sequence length="217" mass="22649">MRPSLPKRTALFAAVGLLATLAATAQTVALQGMLGNKALLIVGGGAPRAVAPGETHQGVKVLSTSGDQAVVQVDGQRVTLRVGESPASVGGAMRTGGDRVALTADARGHFVTAGTIEGKPVQFMVDTGATVVAIGQGEADRMRLDYKNGRPVRMATANGSTQGWMVKLRDLRIGDVTVYDVDAVITPAAMPAVLLGNSVLNRFNMRRDGDQMMLVKR</sequence>
<dbReference type="InterPro" id="IPR034122">
    <property type="entry name" value="Retropepsin-like_bacterial"/>
</dbReference>
<dbReference type="RefSeq" id="WP_255507833.1">
    <property type="nucleotide sequence ID" value="NZ_JBHUEJ010000018.1"/>
</dbReference>
<dbReference type="InterPro" id="IPR011969">
    <property type="entry name" value="Clan_AA_Asp_peptidase_C"/>
</dbReference>
<keyword evidence="2" id="KW-0645">Protease</keyword>
<dbReference type="NCBIfam" id="TIGR02281">
    <property type="entry name" value="clan_AA_DTGA"/>
    <property type="match status" value="1"/>
</dbReference>
<comment type="caution">
    <text evidence="2">The sequence shown here is derived from an EMBL/GenBank/DDBJ whole genome shotgun (WGS) entry which is preliminary data.</text>
</comment>
<evidence type="ECO:0000256" key="1">
    <source>
        <dbReference type="SAM" id="SignalP"/>
    </source>
</evidence>
<feature type="chain" id="PRO_5047305457" evidence="1">
    <location>
        <begin position="26"/>
        <end position="217"/>
    </location>
</feature>
<dbReference type="SUPFAM" id="SSF50630">
    <property type="entry name" value="Acid proteases"/>
    <property type="match status" value="1"/>
</dbReference>
<name>A0ABW4KTG9_9BURK</name>
<evidence type="ECO:0000313" key="3">
    <source>
        <dbReference type="Proteomes" id="UP001597304"/>
    </source>
</evidence>
<keyword evidence="2" id="KW-0378">Hydrolase</keyword>